<reference evidence="3" key="1">
    <citation type="submission" date="2023-03" db="EMBL/GenBank/DDBJ databases">
        <title>Massive genome expansion in bonnet fungi (Mycena s.s.) driven by repeated elements and novel gene families across ecological guilds.</title>
        <authorList>
            <consortium name="Lawrence Berkeley National Laboratory"/>
            <person name="Harder C.B."/>
            <person name="Miyauchi S."/>
            <person name="Viragh M."/>
            <person name="Kuo A."/>
            <person name="Thoen E."/>
            <person name="Andreopoulos B."/>
            <person name="Lu D."/>
            <person name="Skrede I."/>
            <person name="Drula E."/>
            <person name="Henrissat B."/>
            <person name="Morin E."/>
            <person name="Kohler A."/>
            <person name="Barry K."/>
            <person name="LaButti K."/>
            <person name="Morin E."/>
            <person name="Salamov A."/>
            <person name="Lipzen A."/>
            <person name="Mereny Z."/>
            <person name="Hegedus B."/>
            <person name="Baldrian P."/>
            <person name="Stursova M."/>
            <person name="Weitz H."/>
            <person name="Taylor A."/>
            <person name="Grigoriev I.V."/>
            <person name="Nagy L.G."/>
            <person name="Martin F."/>
            <person name="Kauserud H."/>
        </authorList>
    </citation>
    <scope>NUCLEOTIDE SEQUENCE</scope>
    <source>
        <strain evidence="3">CBHHK173m</strain>
    </source>
</reference>
<feature type="region of interest" description="Disordered" evidence="2">
    <location>
        <begin position="217"/>
        <end position="312"/>
    </location>
</feature>
<feature type="compositionally biased region" description="Pro residues" evidence="2">
    <location>
        <begin position="110"/>
        <end position="119"/>
    </location>
</feature>
<feature type="compositionally biased region" description="Polar residues" evidence="2">
    <location>
        <begin position="48"/>
        <end position="82"/>
    </location>
</feature>
<feature type="compositionally biased region" description="Polar residues" evidence="2">
    <location>
        <begin position="24"/>
        <end position="42"/>
    </location>
</feature>
<feature type="compositionally biased region" description="Low complexity" evidence="2">
    <location>
        <begin position="548"/>
        <end position="564"/>
    </location>
</feature>
<keyword evidence="1" id="KW-0175">Coiled coil</keyword>
<name>A0AAD6TS70_9AGAR</name>
<feature type="compositionally biased region" description="Pro residues" evidence="2">
    <location>
        <begin position="245"/>
        <end position="257"/>
    </location>
</feature>
<feature type="compositionally biased region" description="Pro residues" evidence="2">
    <location>
        <begin position="515"/>
        <end position="524"/>
    </location>
</feature>
<dbReference type="Proteomes" id="UP001222325">
    <property type="component" value="Unassembled WGS sequence"/>
</dbReference>
<dbReference type="EMBL" id="JARJCN010000126">
    <property type="protein sequence ID" value="KAJ7071733.1"/>
    <property type="molecule type" value="Genomic_DNA"/>
</dbReference>
<sequence length="596" mass="64270">MPEPLRPQTETETENISKLARHLVSTSGRGAPMNQSDSSIPTSVLEFQDNQAFGRSQQAGPSYQSTQFTSDGHYGSQQTHRGASSHGYPAPPQRPNPSHPGASNSHPSRAPYPTPPPGQPTAHPSERCPPTLSHMQQRVPPLASGSMQYANPAYPHPHTPPPVLTSPQVSEGRSQGVAAAPQYYEPRNNLQQRASTSLQPIVPIHLQMQASRSLAALSPSLSSPHDRLNIANRHPPSYGHAAPAPTGPPNTAPPPASAPRTHASARHPPPHPQSQPQSQTNHRPARFPTPASPAQHPHPHPHTQPPPPSTTVLAACNAGLAAQVRALEDALAHSHAAHAEALACGHRLAAERDRLRGERDRLRGERDQLHSERDQLRGEREGLRAEYERVRGGYELVREEYERVCGQLQLARARGKAAGEARDLEGREGREHMRLREREIAGLREEVARLAGERDALALRARGDGVQAQPTPPLDPPAPDADIDPKAEPLDDLALGLGLELQYPPETPEPEPEPEPAPPAPDPSAPTYYAWDPPARPRKRPRATYEAPSRSRSSSSSPGPSLGPACPVLRAVDLDVNSPLGYYHLQVRLRGGGGGG</sequence>
<gene>
    <name evidence="3" type="ORF">B0H15DRAFT_88871</name>
</gene>
<feature type="coiled-coil region" evidence="1">
    <location>
        <begin position="352"/>
        <end position="386"/>
    </location>
</feature>
<feature type="compositionally biased region" description="Low complexity" evidence="2">
    <location>
        <begin position="492"/>
        <end position="501"/>
    </location>
</feature>
<feature type="region of interest" description="Disordered" evidence="2">
    <location>
        <begin position="462"/>
        <end position="567"/>
    </location>
</feature>
<organism evidence="3 4">
    <name type="scientific">Mycena belliarum</name>
    <dbReference type="NCBI Taxonomy" id="1033014"/>
    <lineage>
        <taxon>Eukaryota</taxon>
        <taxon>Fungi</taxon>
        <taxon>Dikarya</taxon>
        <taxon>Basidiomycota</taxon>
        <taxon>Agaricomycotina</taxon>
        <taxon>Agaricomycetes</taxon>
        <taxon>Agaricomycetidae</taxon>
        <taxon>Agaricales</taxon>
        <taxon>Marasmiineae</taxon>
        <taxon>Mycenaceae</taxon>
        <taxon>Mycena</taxon>
    </lineage>
</organism>
<evidence type="ECO:0000313" key="3">
    <source>
        <dbReference type="EMBL" id="KAJ7071733.1"/>
    </source>
</evidence>
<protein>
    <submittedName>
        <fullName evidence="3">Uncharacterized protein</fullName>
    </submittedName>
</protein>
<evidence type="ECO:0000256" key="1">
    <source>
        <dbReference type="SAM" id="Coils"/>
    </source>
</evidence>
<feature type="compositionally biased region" description="Pro residues" evidence="2">
    <location>
        <begin position="154"/>
        <end position="164"/>
    </location>
</feature>
<proteinExistence type="predicted"/>
<comment type="caution">
    <text evidence="3">The sequence shown here is derived from an EMBL/GenBank/DDBJ whole genome shotgun (WGS) entry which is preliminary data.</text>
</comment>
<keyword evidence="4" id="KW-1185">Reference proteome</keyword>
<dbReference type="AlphaFoldDB" id="A0AAD6TS70"/>
<feature type="compositionally biased region" description="Pro residues" evidence="2">
    <location>
        <begin position="470"/>
        <end position="479"/>
    </location>
</feature>
<evidence type="ECO:0000313" key="4">
    <source>
        <dbReference type="Proteomes" id="UP001222325"/>
    </source>
</evidence>
<feature type="coiled-coil region" evidence="1">
    <location>
        <begin position="433"/>
        <end position="460"/>
    </location>
</feature>
<accession>A0AAD6TS70</accession>
<feature type="compositionally biased region" description="Pro residues" evidence="2">
    <location>
        <begin position="89"/>
        <end position="98"/>
    </location>
</feature>
<evidence type="ECO:0000256" key="2">
    <source>
        <dbReference type="SAM" id="MobiDB-lite"/>
    </source>
</evidence>
<feature type="region of interest" description="Disordered" evidence="2">
    <location>
        <begin position="1"/>
        <end position="196"/>
    </location>
</feature>